<dbReference type="PATRIC" id="fig|1566026.4.peg.1071"/>
<dbReference type="AlphaFoldDB" id="A0A0L8AIY1"/>
<dbReference type="RefSeq" id="WP_053224325.1">
    <property type="nucleotide sequence ID" value="NZ_JSVA01000016.1"/>
</dbReference>
<evidence type="ECO:0000313" key="3">
    <source>
        <dbReference type="Proteomes" id="UP000036908"/>
    </source>
</evidence>
<keyword evidence="3" id="KW-1185">Reference proteome</keyword>
<feature type="transmembrane region" description="Helical" evidence="1">
    <location>
        <begin position="216"/>
        <end position="238"/>
    </location>
</feature>
<feature type="transmembrane region" description="Helical" evidence="1">
    <location>
        <begin position="21"/>
        <end position="40"/>
    </location>
</feature>
<sequence length="349" mass="40578">MAYTEVEVDLLPEELKKAKTNLIGILIFMLIFFAFIKFFFWDNLLSDIDEMIPIIMFGGFFLLFLAVLGYIMRGFILDFFKRKKQILTGTITDKHIDITTSHSSRGGVRGSSGSKTTTRRTYYLYFDNKKLPVDAIIYGRMSVGMEVEIHYSKYSQTVFHSRVIAEAEISEDKIKAIVPDVDKQQNFIPKERELQMAKADFELLKKARNRAIKNRIWVVVVLGWVVIGSLFSGLWLIPIMLFPFTIWWFLAFRKIVKYILAYRKEVNTGMKVVYSELVLDKFRQTGNTRGFFIRTNNQLISVNESNYEQLKMGDLIMVFKGKATGWVFGFMTSDNELYEVKSDAKLKMK</sequence>
<feature type="transmembrane region" description="Helical" evidence="1">
    <location>
        <begin position="52"/>
        <end position="76"/>
    </location>
</feature>
<dbReference type="OrthoDB" id="982900at2"/>
<evidence type="ECO:0000313" key="2">
    <source>
        <dbReference type="EMBL" id="KOF02100.1"/>
    </source>
</evidence>
<accession>A0A0L8AIY1</accession>
<evidence type="ECO:0000256" key="1">
    <source>
        <dbReference type="SAM" id="Phobius"/>
    </source>
</evidence>
<comment type="caution">
    <text evidence="2">The sequence shown here is derived from an EMBL/GenBank/DDBJ whole genome shotgun (WGS) entry which is preliminary data.</text>
</comment>
<dbReference type="Proteomes" id="UP000036908">
    <property type="component" value="Unassembled WGS sequence"/>
</dbReference>
<reference evidence="3" key="1">
    <citation type="submission" date="2014-11" db="EMBL/GenBank/DDBJ databases">
        <title>Genome sequencing of Roseivirga sp. D-25.</title>
        <authorList>
            <person name="Selvaratnam C."/>
            <person name="Thevarajoo S."/>
            <person name="Goh K.M."/>
            <person name="Eee R."/>
            <person name="Chan K.-G."/>
            <person name="Chong C.S."/>
        </authorList>
    </citation>
    <scope>NUCLEOTIDE SEQUENCE [LARGE SCALE GENOMIC DNA]</scope>
    <source>
        <strain evidence="3">D-25</strain>
    </source>
</reference>
<protein>
    <submittedName>
        <fullName evidence="2">Uncharacterized protein</fullName>
    </submittedName>
</protein>
<name>A0A0L8AIY1_9BACT</name>
<keyword evidence="1" id="KW-0472">Membrane</keyword>
<keyword evidence="1" id="KW-0812">Transmembrane</keyword>
<dbReference type="EMBL" id="JSVA01000016">
    <property type="protein sequence ID" value="KOF02100.1"/>
    <property type="molecule type" value="Genomic_DNA"/>
</dbReference>
<proteinExistence type="predicted"/>
<keyword evidence="1" id="KW-1133">Transmembrane helix</keyword>
<gene>
    <name evidence="2" type="ORF">OB69_13815</name>
</gene>
<organism evidence="2 3">
    <name type="scientific">Roseivirga seohaensis subsp. aquiponti</name>
    <dbReference type="NCBI Taxonomy" id="1566026"/>
    <lineage>
        <taxon>Bacteria</taxon>
        <taxon>Pseudomonadati</taxon>
        <taxon>Bacteroidota</taxon>
        <taxon>Cytophagia</taxon>
        <taxon>Cytophagales</taxon>
        <taxon>Roseivirgaceae</taxon>
        <taxon>Roseivirga</taxon>
    </lineage>
</organism>